<gene>
    <name evidence="5" type="ORF">Dsin_005536</name>
</gene>
<dbReference type="InterPro" id="IPR004242">
    <property type="entry name" value="Transposase_21"/>
</dbReference>
<dbReference type="AlphaFoldDB" id="A0AAE0AXY7"/>
<dbReference type="Pfam" id="PF03004">
    <property type="entry name" value="Transposase_24"/>
    <property type="match status" value="1"/>
</dbReference>
<dbReference type="Pfam" id="PF13963">
    <property type="entry name" value="Transpos_assoc"/>
    <property type="match status" value="1"/>
</dbReference>
<dbReference type="Proteomes" id="UP001281410">
    <property type="component" value="Unassembled WGS sequence"/>
</dbReference>
<evidence type="ECO:0000259" key="3">
    <source>
        <dbReference type="Pfam" id="PF13960"/>
    </source>
</evidence>
<accession>A0AAE0AXY7</accession>
<sequence>MPIDKSWIGLNRSTSEYFDGVERFLDYAFTHNRFGDSKIFCPCVKCNNRYRRVRSEVQEHLVCKGMKLGYTTWHCHGENGESDDESEIDSEPHDSQNDDMRNLIEEAYPQEPNSYAKEFYNLLENCEQPLYPNCDKFSNLSFLVKLMHIKCINGWSNKSFSMLLEMLKDAFPMCDKLPTSHYEAKKIIKDLGLHYEKIDACDNDCIIYYKEYGEALECPVCRLPRWQPKGKSGKGKNVPWKVLRYFPITSRLQRLFMSSKTTASLRWHFEYRVKDGLLRHPADSEAWKKFDEEHKTFSEDPRNVRLGLATDGFNPFGNMNVGHSTWPVLLFPYNLPPWMCMKEPYTFMSLLIPGPKGPGNDIDVYLRPLIDELNELWENGVNTYDISTQQNFQMKAAIMWTVNDFPAYAYMSGWSTKGRLACPCCAKKTYHFSLDNGSKICYMGHRRFLPEDHVWRNQKSQFNGKKETGEVPKRPAGDEVFIELQDVMHIEKNVCDNVLGTIFNIDGKTKDSLNARLDLQALGIRRELHPVDNNGKIVLPTACYALSNEKKKNDIYLRKLKGYVRNKAQPEGSIAEGYLADECLTFCSRYLRGVETKFNRPERNYDGGQHSSNMLSIFSTSGRSYGKVEVKELNLLLHNAAVLYVLQNCDESLPFIQEHKNFIINSGFRNVEQMHREEFVGWFREKIVMAKRGKGKGKVQEEDSTHTRQVPQTLVAPQQLIDEDLPPNPTLDSESLEIEGSSDEKKKGRGKAKGVPNNHNLEVHIYQGRIVIPEVVREISIIFSQNIIGYWIRYTEYLEDERETLFARFKEIKFAYTCTEEELKAAMLKTCSILFKDWMFLLRKPIFKKYLTKEARKAHPPDNVPVKVWEKMVDKWMDEDWQEQSQRNKSNRDSLKMHHTSGSIPFAKYKYEQVKITGIEPSPIECFKMFHMPKTKDGGKEWTSEQVEALHAKLEAKKAAAQDQGFEIDELNIYHEVVGKASHGRVLGTGSGIKAKDVYGCCEGSSKRPRVDKTEELELKIKNMEEELQQYKAMKDELEQLKATQEEVKQMREFMKVMMSQSNIQLPPTPADVLPDNGVEHTMHN</sequence>
<proteinExistence type="predicted"/>
<dbReference type="InterPro" id="IPR025452">
    <property type="entry name" value="DUF4218"/>
</dbReference>
<organism evidence="5 6">
    <name type="scientific">Dipteronia sinensis</name>
    <dbReference type="NCBI Taxonomy" id="43782"/>
    <lineage>
        <taxon>Eukaryota</taxon>
        <taxon>Viridiplantae</taxon>
        <taxon>Streptophyta</taxon>
        <taxon>Embryophyta</taxon>
        <taxon>Tracheophyta</taxon>
        <taxon>Spermatophyta</taxon>
        <taxon>Magnoliopsida</taxon>
        <taxon>eudicotyledons</taxon>
        <taxon>Gunneridae</taxon>
        <taxon>Pentapetalae</taxon>
        <taxon>rosids</taxon>
        <taxon>malvids</taxon>
        <taxon>Sapindales</taxon>
        <taxon>Sapindaceae</taxon>
        <taxon>Hippocastanoideae</taxon>
        <taxon>Acereae</taxon>
        <taxon>Dipteronia</taxon>
    </lineage>
</organism>
<evidence type="ECO:0000256" key="1">
    <source>
        <dbReference type="SAM" id="Coils"/>
    </source>
</evidence>
<dbReference type="PANTHER" id="PTHR10775">
    <property type="entry name" value="OS08G0208400 PROTEIN"/>
    <property type="match status" value="1"/>
</dbReference>
<evidence type="ECO:0008006" key="7">
    <source>
        <dbReference type="Google" id="ProtNLM"/>
    </source>
</evidence>
<protein>
    <recommendedName>
        <fullName evidence="7">Transposase-associated domain-containing protein</fullName>
    </recommendedName>
</protein>
<feature type="domain" description="DUF4218" evidence="3">
    <location>
        <begin position="556"/>
        <end position="604"/>
    </location>
</feature>
<evidence type="ECO:0000256" key="2">
    <source>
        <dbReference type="SAM" id="MobiDB-lite"/>
    </source>
</evidence>
<feature type="region of interest" description="Disordered" evidence="2">
    <location>
        <begin position="79"/>
        <end position="98"/>
    </location>
</feature>
<keyword evidence="1" id="KW-0175">Coiled coil</keyword>
<dbReference type="InterPro" id="IPR004252">
    <property type="entry name" value="Probable_transposase_24"/>
</dbReference>
<dbReference type="PANTHER" id="PTHR10775:SF182">
    <property type="entry name" value="TRANSPOSON, EN_SPM-LIKE, TRANSPOSASE-ASSOCIATED DOMAIN PROTEIN-RELATED"/>
    <property type="match status" value="1"/>
</dbReference>
<evidence type="ECO:0000313" key="5">
    <source>
        <dbReference type="EMBL" id="KAK3225674.1"/>
    </source>
</evidence>
<feature type="domain" description="Transposase-associated" evidence="4">
    <location>
        <begin position="5"/>
        <end position="78"/>
    </location>
</feature>
<feature type="region of interest" description="Disordered" evidence="2">
    <location>
        <begin position="694"/>
        <end position="754"/>
    </location>
</feature>
<keyword evidence="6" id="KW-1185">Reference proteome</keyword>
<name>A0AAE0AXY7_9ROSI</name>
<reference evidence="5" key="1">
    <citation type="journal article" date="2023" name="Plant J.">
        <title>Genome sequences and population genomics provide insights into the demographic history, inbreeding, and mutation load of two 'living fossil' tree species of Dipteronia.</title>
        <authorList>
            <person name="Feng Y."/>
            <person name="Comes H.P."/>
            <person name="Chen J."/>
            <person name="Zhu S."/>
            <person name="Lu R."/>
            <person name="Zhang X."/>
            <person name="Li P."/>
            <person name="Qiu J."/>
            <person name="Olsen K.M."/>
            <person name="Qiu Y."/>
        </authorList>
    </citation>
    <scope>NUCLEOTIDE SEQUENCE</scope>
    <source>
        <strain evidence="5">NBL</strain>
    </source>
</reference>
<comment type="caution">
    <text evidence="5">The sequence shown here is derived from an EMBL/GenBank/DDBJ whole genome shotgun (WGS) entry which is preliminary data.</text>
</comment>
<dbReference type="Pfam" id="PF13960">
    <property type="entry name" value="DUF4218"/>
    <property type="match status" value="1"/>
</dbReference>
<feature type="region of interest" description="Disordered" evidence="2">
    <location>
        <begin position="880"/>
        <end position="899"/>
    </location>
</feature>
<feature type="compositionally biased region" description="Polar residues" evidence="2">
    <location>
        <begin position="707"/>
        <end position="716"/>
    </location>
</feature>
<dbReference type="Pfam" id="PF02992">
    <property type="entry name" value="Transposase_21"/>
    <property type="match status" value="1"/>
</dbReference>
<feature type="region of interest" description="Disordered" evidence="2">
    <location>
        <begin position="1066"/>
        <end position="1085"/>
    </location>
</feature>
<feature type="compositionally biased region" description="Acidic residues" evidence="2">
    <location>
        <begin position="80"/>
        <end position="89"/>
    </location>
</feature>
<dbReference type="EMBL" id="JANJYJ010000002">
    <property type="protein sequence ID" value="KAK3225674.1"/>
    <property type="molecule type" value="Genomic_DNA"/>
</dbReference>
<evidence type="ECO:0000313" key="6">
    <source>
        <dbReference type="Proteomes" id="UP001281410"/>
    </source>
</evidence>
<feature type="coiled-coil region" evidence="1">
    <location>
        <begin position="1014"/>
        <end position="1054"/>
    </location>
</feature>
<evidence type="ECO:0000259" key="4">
    <source>
        <dbReference type="Pfam" id="PF13963"/>
    </source>
</evidence>
<dbReference type="InterPro" id="IPR029480">
    <property type="entry name" value="Transpos_assoc"/>
</dbReference>